<protein>
    <submittedName>
        <fullName evidence="1">Uncharacterized protein</fullName>
    </submittedName>
</protein>
<keyword evidence="2" id="KW-1185">Reference proteome</keyword>
<sequence>MVAPWQETQFRVVVEFKKTNTGAHRDIILTHNAQTLPPQLLGRVTPEVWAVFMTDLAQLAYNHPYKSMPSAEYCCDWIANFLCCLVMGFGCFSGDSGDYGAWLAELEAVLQRHRPAFAAGGATLSIGQVHGSYWAQVDVDPRVMAVGAPVPMYYSGVPQQKV</sequence>
<dbReference type="OrthoDB" id="530635at2759"/>
<reference evidence="1 2" key="1">
    <citation type="journal article" date="2023" name="Commun. Biol.">
        <title>Reorganization of the ancestral sex-determining regions during the evolution of trioecy in Pleodorina starrii.</title>
        <authorList>
            <person name="Takahashi K."/>
            <person name="Suzuki S."/>
            <person name="Kawai-Toyooka H."/>
            <person name="Yamamoto K."/>
            <person name="Hamaji T."/>
            <person name="Ootsuki R."/>
            <person name="Yamaguchi H."/>
            <person name="Kawachi M."/>
            <person name="Higashiyama T."/>
            <person name="Nozaki H."/>
        </authorList>
    </citation>
    <scope>NUCLEOTIDE SEQUENCE [LARGE SCALE GENOMIC DNA]</scope>
    <source>
        <strain evidence="1 2">NIES-4479</strain>
    </source>
</reference>
<evidence type="ECO:0000313" key="2">
    <source>
        <dbReference type="Proteomes" id="UP001165080"/>
    </source>
</evidence>
<dbReference type="EMBL" id="BRXU01000001">
    <property type="protein sequence ID" value="GLC48167.1"/>
    <property type="molecule type" value="Genomic_DNA"/>
</dbReference>
<proteinExistence type="predicted"/>
<accession>A0A9W6B9T3</accession>
<evidence type="ECO:0000313" key="1">
    <source>
        <dbReference type="EMBL" id="GLC48167.1"/>
    </source>
</evidence>
<organism evidence="1 2">
    <name type="scientific">Pleodorina starrii</name>
    <dbReference type="NCBI Taxonomy" id="330485"/>
    <lineage>
        <taxon>Eukaryota</taxon>
        <taxon>Viridiplantae</taxon>
        <taxon>Chlorophyta</taxon>
        <taxon>core chlorophytes</taxon>
        <taxon>Chlorophyceae</taxon>
        <taxon>CS clade</taxon>
        <taxon>Chlamydomonadales</taxon>
        <taxon>Volvocaceae</taxon>
        <taxon>Pleodorina</taxon>
    </lineage>
</organism>
<gene>
    <name evidence="1" type="primary">PLEST007442</name>
    <name evidence="1" type="ORF">PLESTB_000066500</name>
</gene>
<dbReference type="AlphaFoldDB" id="A0A9W6B9T3"/>
<dbReference type="Proteomes" id="UP001165080">
    <property type="component" value="Unassembled WGS sequence"/>
</dbReference>
<comment type="caution">
    <text evidence="1">The sequence shown here is derived from an EMBL/GenBank/DDBJ whole genome shotgun (WGS) entry which is preliminary data.</text>
</comment>
<name>A0A9W6B9T3_9CHLO</name>